<dbReference type="NCBIfam" id="TIGR00234">
    <property type="entry name" value="tyrS"/>
    <property type="match status" value="1"/>
</dbReference>
<dbReference type="PRINTS" id="PR01040">
    <property type="entry name" value="TRNASYNTHTYR"/>
</dbReference>
<evidence type="ECO:0000256" key="9">
    <source>
        <dbReference type="HAMAP-Rule" id="MF_02007"/>
    </source>
</evidence>
<comment type="subcellular location">
    <subcellularLocation>
        <location evidence="9">Cytoplasm</location>
    </subcellularLocation>
</comment>
<dbReference type="RefSeq" id="WP_284099672.1">
    <property type="nucleotide sequence ID" value="NZ_JARRAF010000004.1"/>
</dbReference>
<organism evidence="12 13">
    <name type="scientific">Parachitinimonas caeni</name>
    <dbReference type="NCBI Taxonomy" id="3031301"/>
    <lineage>
        <taxon>Bacteria</taxon>
        <taxon>Pseudomonadati</taxon>
        <taxon>Pseudomonadota</taxon>
        <taxon>Betaproteobacteria</taxon>
        <taxon>Neisseriales</taxon>
        <taxon>Chitinibacteraceae</taxon>
        <taxon>Parachitinimonas</taxon>
    </lineage>
</organism>
<dbReference type="InterPro" id="IPR001412">
    <property type="entry name" value="aa-tRNA-synth_I_CS"/>
</dbReference>
<evidence type="ECO:0000256" key="1">
    <source>
        <dbReference type="ARBA" id="ARBA00022490"/>
    </source>
</evidence>
<dbReference type="InterPro" id="IPR014729">
    <property type="entry name" value="Rossmann-like_a/b/a_fold"/>
</dbReference>
<dbReference type="InterPro" id="IPR002305">
    <property type="entry name" value="aa-tRNA-synth_Ic"/>
</dbReference>
<dbReference type="EMBL" id="JARRAF010000004">
    <property type="protein sequence ID" value="MDK2123382.1"/>
    <property type="molecule type" value="Genomic_DNA"/>
</dbReference>
<keyword evidence="13" id="KW-1185">Reference proteome</keyword>
<dbReference type="PROSITE" id="PS00178">
    <property type="entry name" value="AA_TRNA_LIGASE_I"/>
    <property type="match status" value="1"/>
</dbReference>
<evidence type="ECO:0000256" key="10">
    <source>
        <dbReference type="PROSITE-ProRule" id="PRU00182"/>
    </source>
</evidence>
<feature type="short sequence motif" description="'HIGH' region" evidence="9">
    <location>
        <begin position="51"/>
        <end position="60"/>
    </location>
</feature>
<evidence type="ECO:0000256" key="5">
    <source>
        <dbReference type="ARBA" id="ARBA00022884"/>
    </source>
</evidence>
<evidence type="ECO:0000313" key="12">
    <source>
        <dbReference type="EMBL" id="MDK2123382.1"/>
    </source>
</evidence>
<evidence type="ECO:0000256" key="2">
    <source>
        <dbReference type="ARBA" id="ARBA00022598"/>
    </source>
</evidence>
<keyword evidence="7 9" id="KW-0030">Aminoacyl-tRNA synthetase</keyword>
<dbReference type="Pfam" id="PF00579">
    <property type="entry name" value="tRNA-synt_1b"/>
    <property type="match status" value="1"/>
</dbReference>
<dbReference type="Gene3D" id="3.10.290.10">
    <property type="entry name" value="RNA-binding S4 domain"/>
    <property type="match status" value="1"/>
</dbReference>
<dbReference type="Gene3D" id="1.10.240.10">
    <property type="entry name" value="Tyrosyl-Transfer RNA Synthetase"/>
    <property type="match status" value="1"/>
</dbReference>
<comment type="caution">
    <text evidence="12">The sequence shown here is derived from an EMBL/GenBank/DDBJ whole genome shotgun (WGS) entry which is preliminary data.</text>
</comment>
<name>A0ABT7DTK8_9NEIS</name>
<protein>
    <recommendedName>
        <fullName evidence="9">Tyrosine--tRNA ligase</fullName>
        <ecNumber evidence="9">6.1.1.1</ecNumber>
    </recommendedName>
    <alternativeName>
        <fullName evidence="9">Tyrosyl-tRNA synthetase</fullName>
        <shortName evidence="9">TyrRS</shortName>
    </alternativeName>
</protein>
<evidence type="ECO:0000313" key="13">
    <source>
        <dbReference type="Proteomes" id="UP001172778"/>
    </source>
</evidence>
<evidence type="ECO:0000256" key="6">
    <source>
        <dbReference type="ARBA" id="ARBA00022917"/>
    </source>
</evidence>
<dbReference type="EC" id="6.1.1.1" evidence="9"/>
<dbReference type="GO" id="GO:0004831">
    <property type="term" value="F:tyrosine-tRNA ligase activity"/>
    <property type="evidence" value="ECO:0007669"/>
    <property type="project" value="UniProtKB-EC"/>
</dbReference>
<dbReference type="HAMAP" id="MF_02007">
    <property type="entry name" value="Tyr_tRNA_synth_type2"/>
    <property type="match status" value="1"/>
</dbReference>
<keyword evidence="6 9" id="KW-0648">Protein biosynthesis</keyword>
<dbReference type="Gene3D" id="3.40.50.620">
    <property type="entry name" value="HUPs"/>
    <property type="match status" value="1"/>
</dbReference>
<reference evidence="12" key="1">
    <citation type="submission" date="2023-03" db="EMBL/GenBank/DDBJ databases">
        <title>Chitinimonas shenzhenensis gen. nov., sp. nov., a novel member of family Burkholderiaceae isolated from activated sludge collected in Shen Zhen, China.</title>
        <authorList>
            <person name="Wang X."/>
        </authorList>
    </citation>
    <scope>NUCLEOTIDE SEQUENCE</scope>
    <source>
        <strain evidence="12">DQS-5</strain>
    </source>
</reference>
<dbReference type="SMART" id="SM00363">
    <property type="entry name" value="S4"/>
    <property type="match status" value="1"/>
</dbReference>
<evidence type="ECO:0000256" key="7">
    <source>
        <dbReference type="ARBA" id="ARBA00023146"/>
    </source>
</evidence>
<sequence>MSVEPNPHIAADLEIIKRGADEVLVEAELVKKLEKSRSTGKPLKIKLGCDPTAPDLHLGHTVVLTKLRQFQDLGHQVQFLIGDFTSLIGDPTGKSATRPPLSPEQIQINAKTYADQVYKVLDAERTEVMFNSKWLSELGAAGMLKLAATHTVARMLERDDFSKRFESNQPIAIHEFLYPLMQGYDSVAMQSDVELGGTDQKFNLLMGRELQKHHGQEPQVTLTMPLLVGLDGVKKMSKSLGNYIGVSDPANEMFAKVMSISDDLMWDWYELLSFRPITEIRQFRDEVRDGRNPRDIKVLLGQEIVARFHSLGDAEQALADFQNRSAGGIPDDIPEVTLTLDGAALDICSLLKQVNLVTSTSEARRQIEGGGVKVDGGKVEDLKLQIAKGTTLVVQVGKRKFARVTLA</sequence>
<keyword evidence="5 10" id="KW-0694">RNA-binding</keyword>
<keyword evidence="4 9" id="KW-0067">ATP-binding</keyword>
<dbReference type="InterPro" id="IPR054608">
    <property type="entry name" value="SYY-like_C"/>
</dbReference>
<comment type="similarity">
    <text evidence="9">Belongs to the class-I aminoacyl-tRNA synthetase family. TyrS type 2 subfamily.</text>
</comment>
<gene>
    <name evidence="9 12" type="primary">tyrS</name>
    <name evidence="12" type="ORF">PZA18_04870</name>
</gene>
<keyword evidence="3 9" id="KW-0547">Nucleotide-binding</keyword>
<keyword evidence="2 9" id="KW-0436">Ligase</keyword>
<comment type="catalytic activity">
    <reaction evidence="8 9">
        <text>tRNA(Tyr) + L-tyrosine + ATP = L-tyrosyl-tRNA(Tyr) + AMP + diphosphate + H(+)</text>
        <dbReference type="Rhea" id="RHEA:10220"/>
        <dbReference type="Rhea" id="RHEA-COMP:9706"/>
        <dbReference type="Rhea" id="RHEA-COMP:9707"/>
        <dbReference type="ChEBI" id="CHEBI:15378"/>
        <dbReference type="ChEBI" id="CHEBI:30616"/>
        <dbReference type="ChEBI" id="CHEBI:33019"/>
        <dbReference type="ChEBI" id="CHEBI:58315"/>
        <dbReference type="ChEBI" id="CHEBI:78442"/>
        <dbReference type="ChEBI" id="CHEBI:78536"/>
        <dbReference type="ChEBI" id="CHEBI:456215"/>
        <dbReference type="EC" id="6.1.1.1"/>
    </reaction>
</comment>
<dbReference type="PANTHER" id="PTHR11766:SF1">
    <property type="entry name" value="TYROSINE--TRNA LIGASE"/>
    <property type="match status" value="1"/>
</dbReference>
<dbReference type="PROSITE" id="PS50889">
    <property type="entry name" value="S4"/>
    <property type="match status" value="1"/>
</dbReference>
<evidence type="ECO:0000256" key="4">
    <source>
        <dbReference type="ARBA" id="ARBA00022840"/>
    </source>
</evidence>
<comment type="function">
    <text evidence="9">Catalyzes the attachment of tyrosine to tRNA(Tyr) in a two-step reaction: tyrosine is first activated by ATP to form Tyr-AMP and then transferred to the acceptor end of tRNA(Tyr).</text>
</comment>
<dbReference type="SUPFAM" id="SSF55174">
    <property type="entry name" value="Alpha-L RNA-binding motif"/>
    <property type="match status" value="1"/>
</dbReference>
<evidence type="ECO:0000256" key="3">
    <source>
        <dbReference type="ARBA" id="ARBA00022741"/>
    </source>
</evidence>
<proteinExistence type="inferred from homology"/>
<accession>A0ABT7DTK8</accession>
<dbReference type="Pfam" id="PF22421">
    <property type="entry name" value="SYY_C-terminal"/>
    <property type="match status" value="1"/>
</dbReference>
<feature type="binding site" evidence="9">
    <location>
        <position position="238"/>
    </location>
    <ligand>
        <name>ATP</name>
        <dbReference type="ChEBI" id="CHEBI:30616"/>
    </ligand>
</feature>
<dbReference type="SUPFAM" id="SSF52374">
    <property type="entry name" value="Nucleotidylyl transferase"/>
    <property type="match status" value="1"/>
</dbReference>
<dbReference type="PANTHER" id="PTHR11766">
    <property type="entry name" value="TYROSYL-TRNA SYNTHETASE"/>
    <property type="match status" value="1"/>
</dbReference>
<dbReference type="InterPro" id="IPR024108">
    <property type="entry name" value="Tyr-tRNA-ligase_bac_2"/>
</dbReference>
<dbReference type="CDD" id="cd00805">
    <property type="entry name" value="TyrRS_core"/>
    <property type="match status" value="1"/>
</dbReference>
<comment type="subunit">
    <text evidence="9">Homodimer.</text>
</comment>
<evidence type="ECO:0000256" key="8">
    <source>
        <dbReference type="ARBA" id="ARBA00048248"/>
    </source>
</evidence>
<keyword evidence="1 9" id="KW-0963">Cytoplasm</keyword>
<feature type="short sequence motif" description="'KMSKS' region" evidence="9">
    <location>
        <begin position="235"/>
        <end position="239"/>
    </location>
</feature>
<dbReference type="InterPro" id="IPR002307">
    <property type="entry name" value="Tyr-tRNA-ligase"/>
</dbReference>
<dbReference type="InterPro" id="IPR002942">
    <property type="entry name" value="S4_RNA-bd"/>
</dbReference>
<dbReference type="InterPro" id="IPR036986">
    <property type="entry name" value="S4_RNA-bd_sf"/>
</dbReference>
<dbReference type="Proteomes" id="UP001172778">
    <property type="component" value="Unassembled WGS sequence"/>
</dbReference>
<dbReference type="InterPro" id="IPR024088">
    <property type="entry name" value="Tyr-tRNA-ligase_bac-type"/>
</dbReference>
<evidence type="ECO:0000259" key="11">
    <source>
        <dbReference type="SMART" id="SM00363"/>
    </source>
</evidence>
<feature type="domain" description="RNA-binding S4" evidence="11">
    <location>
        <begin position="343"/>
        <end position="407"/>
    </location>
</feature>